<proteinExistence type="predicted"/>
<reference evidence="1 2" key="1">
    <citation type="journal article" date="2021" name="Elife">
        <title>Chloroplast acquisition without the gene transfer in kleptoplastic sea slugs, Plakobranchus ocellatus.</title>
        <authorList>
            <person name="Maeda T."/>
            <person name="Takahashi S."/>
            <person name="Yoshida T."/>
            <person name="Shimamura S."/>
            <person name="Takaki Y."/>
            <person name="Nagai Y."/>
            <person name="Toyoda A."/>
            <person name="Suzuki Y."/>
            <person name="Arimoto A."/>
            <person name="Ishii H."/>
            <person name="Satoh N."/>
            <person name="Nishiyama T."/>
            <person name="Hasebe M."/>
            <person name="Maruyama T."/>
            <person name="Minagawa J."/>
            <person name="Obokata J."/>
            <person name="Shigenobu S."/>
        </authorList>
    </citation>
    <scope>NUCLEOTIDE SEQUENCE [LARGE SCALE GENOMIC DNA]</scope>
</reference>
<dbReference type="AlphaFoldDB" id="A0AAV4FNS5"/>
<dbReference type="EMBL" id="BMAT01004468">
    <property type="protein sequence ID" value="GFR73925.1"/>
    <property type="molecule type" value="Genomic_DNA"/>
</dbReference>
<gene>
    <name evidence="1" type="ORF">ElyMa_002149500</name>
</gene>
<organism evidence="1 2">
    <name type="scientific">Elysia marginata</name>
    <dbReference type="NCBI Taxonomy" id="1093978"/>
    <lineage>
        <taxon>Eukaryota</taxon>
        <taxon>Metazoa</taxon>
        <taxon>Spiralia</taxon>
        <taxon>Lophotrochozoa</taxon>
        <taxon>Mollusca</taxon>
        <taxon>Gastropoda</taxon>
        <taxon>Heterobranchia</taxon>
        <taxon>Euthyneura</taxon>
        <taxon>Panpulmonata</taxon>
        <taxon>Sacoglossa</taxon>
        <taxon>Placobranchoidea</taxon>
        <taxon>Plakobranchidae</taxon>
        <taxon>Elysia</taxon>
    </lineage>
</organism>
<evidence type="ECO:0000313" key="2">
    <source>
        <dbReference type="Proteomes" id="UP000762676"/>
    </source>
</evidence>
<sequence>MDRLTDWSLLGWTGIVLWSGIFSISARDIVDKWTVGSYLTSPLYRCTGSNSRSPVESGPQSVCLSVCLTVSTKCVARLS</sequence>
<comment type="caution">
    <text evidence="1">The sequence shown here is derived from an EMBL/GenBank/DDBJ whole genome shotgun (WGS) entry which is preliminary data.</text>
</comment>
<dbReference type="Proteomes" id="UP000762676">
    <property type="component" value="Unassembled WGS sequence"/>
</dbReference>
<name>A0AAV4FNS5_9GAST</name>
<protein>
    <submittedName>
        <fullName evidence="1">Uncharacterized protein</fullName>
    </submittedName>
</protein>
<keyword evidence="2" id="KW-1185">Reference proteome</keyword>
<evidence type="ECO:0000313" key="1">
    <source>
        <dbReference type="EMBL" id="GFR73925.1"/>
    </source>
</evidence>
<accession>A0AAV4FNS5</accession>